<dbReference type="InterPro" id="IPR023210">
    <property type="entry name" value="NADP_OxRdtase_dom"/>
</dbReference>
<evidence type="ECO:0000313" key="6">
    <source>
        <dbReference type="Proteomes" id="UP000068164"/>
    </source>
</evidence>
<dbReference type="Pfam" id="PF00248">
    <property type="entry name" value="Aldo_ket_red"/>
    <property type="match status" value="1"/>
</dbReference>
<dbReference type="InterPro" id="IPR036812">
    <property type="entry name" value="NAD(P)_OxRdtase_dom_sf"/>
</dbReference>
<feature type="binding site" evidence="2">
    <location>
        <position position="119"/>
    </location>
    <ligand>
        <name>substrate</name>
    </ligand>
</feature>
<dbReference type="Gene3D" id="3.20.20.100">
    <property type="entry name" value="NADP-dependent oxidoreductase domain"/>
    <property type="match status" value="1"/>
</dbReference>
<accession>A0A109JF43</accession>
<dbReference type="InterPro" id="IPR018170">
    <property type="entry name" value="Aldo/ket_reductase_CS"/>
</dbReference>
<feature type="domain" description="NADP-dependent oxidoreductase" evidence="4">
    <location>
        <begin position="34"/>
        <end position="290"/>
    </location>
</feature>
<feature type="active site" description="Proton donor" evidence="1">
    <location>
        <position position="57"/>
    </location>
</feature>
<reference evidence="5 6" key="1">
    <citation type="submission" date="2015-11" db="EMBL/GenBank/DDBJ databases">
        <title>Draft Genome Sequence of the Strain BR 10423 (Rhizobium sp.) isolated from nodules of Mimosa pudica.</title>
        <authorList>
            <person name="Barauna A.C."/>
            <person name="Zilli J.E."/>
            <person name="Simoes-Araujo J.L."/>
            <person name="Reis V.M."/>
            <person name="James E.K."/>
            <person name="Reis F.B.Jr."/>
            <person name="Rouws L.F."/>
            <person name="Passos S.R."/>
            <person name="Gois S.R."/>
        </authorList>
    </citation>
    <scope>NUCLEOTIDE SEQUENCE [LARGE SCALE GENOMIC DNA]</scope>
    <source>
        <strain evidence="5 6">BR10423</strain>
    </source>
</reference>
<dbReference type="PROSITE" id="PS00798">
    <property type="entry name" value="ALDOKETO_REDUCTASE_1"/>
    <property type="match status" value="1"/>
</dbReference>
<dbReference type="EMBL" id="LNCD01000103">
    <property type="protein sequence ID" value="KWV47754.1"/>
    <property type="molecule type" value="Genomic_DNA"/>
</dbReference>
<dbReference type="SUPFAM" id="SSF51430">
    <property type="entry name" value="NAD(P)-linked oxidoreductase"/>
    <property type="match status" value="1"/>
</dbReference>
<protein>
    <submittedName>
        <fullName evidence="5">Dehydrogenase</fullName>
    </submittedName>
</protein>
<evidence type="ECO:0000256" key="2">
    <source>
        <dbReference type="PIRSR" id="PIRSR000097-2"/>
    </source>
</evidence>
<comment type="caution">
    <text evidence="5">The sequence shown here is derived from an EMBL/GenBank/DDBJ whole genome shotgun (WGS) entry which is preliminary data.</text>
</comment>
<dbReference type="RefSeq" id="WP_062372306.1">
    <property type="nucleotide sequence ID" value="NZ_LNCD01000103.1"/>
</dbReference>
<evidence type="ECO:0000259" key="4">
    <source>
        <dbReference type="Pfam" id="PF00248"/>
    </source>
</evidence>
<dbReference type="InterPro" id="IPR020471">
    <property type="entry name" value="AKR"/>
</dbReference>
<dbReference type="GO" id="GO:0016491">
    <property type="term" value="F:oxidoreductase activity"/>
    <property type="evidence" value="ECO:0007669"/>
    <property type="project" value="InterPro"/>
</dbReference>
<feature type="site" description="Lowers pKa of active site Tyr" evidence="3">
    <location>
        <position position="86"/>
    </location>
</feature>
<dbReference type="Proteomes" id="UP000068164">
    <property type="component" value="Unassembled WGS sequence"/>
</dbReference>
<keyword evidence="6" id="KW-1185">Reference proteome</keyword>
<dbReference type="AlphaFoldDB" id="A0A109JF43"/>
<dbReference type="PIRSF" id="PIRSF000097">
    <property type="entry name" value="AKR"/>
    <property type="match status" value="1"/>
</dbReference>
<dbReference type="PANTHER" id="PTHR11732">
    <property type="entry name" value="ALDO/KETO REDUCTASE"/>
    <property type="match status" value="1"/>
</dbReference>
<name>A0A109JF43_9HYPH</name>
<evidence type="ECO:0000256" key="1">
    <source>
        <dbReference type="PIRSR" id="PIRSR000097-1"/>
    </source>
</evidence>
<organism evidence="5 6">
    <name type="scientific">Rhizobium altiplani</name>
    <dbReference type="NCBI Taxonomy" id="1864509"/>
    <lineage>
        <taxon>Bacteria</taxon>
        <taxon>Pseudomonadati</taxon>
        <taxon>Pseudomonadota</taxon>
        <taxon>Alphaproteobacteria</taxon>
        <taxon>Hyphomicrobiales</taxon>
        <taxon>Rhizobiaceae</taxon>
        <taxon>Rhizobium/Agrobacterium group</taxon>
        <taxon>Rhizobium</taxon>
    </lineage>
</organism>
<proteinExistence type="predicted"/>
<dbReference type="PRINTS" id="PR00069">
    <property type="entry name" value="ALDKETRDTASE"/>
</dbReference>
<gene>
    <name evidence="5" type="ORF">AS026_13360</name>
</gene>
<evidence type="ECO:0000313" key="5">
    <source>
        <dbReference type="EMBL" id="KWV47754.1"/>
    </source>
</evidence>
<evidence type="ECO:0000256" key="3">
    <source>
        <dbReference type="PIRSR" id="PIRSR000097-3"/>
    </source>
</evidence>
<sequence>MEAPDMLRFKRIPLSHGTGAIPVAGFGTLIPDATATKQAVKAALLTGFRHFDCAERYLNEEAVGAAFSESIAAGTLRREDLFVTTKLWNTNHRPERVGPAFEASCRRLQVDYVDAYLIHTPFAFLPGDEKDPRDEYGHVIYDPGVRLVDTWRALEELVDSGRCRSIGLSDVSLDKLKEIVEEARIKPAIVQVESHPYLPEWELLEYCQKHGIVLLAFAALGHAMVPNLLEDPVVTTIAKHLGKTPAQIALAWAAQRGTAFLTTSQNPKRIEENFDFSTLPEDAMLQMREHITTNIRFNGVVDTGVPGFIPRVTGVQAAK</sequence>